<geneLocation type="plasmid" evidence="1">
    <name>hyperthermophilic archaeal plasmid 1</name>
</geneLocation>
<keyword evidence="1" id="KW-0614">Plasmid</keyword>
<evidence type="ECO:0000313" key="1">
    <source>
        <dbReference type="EMBL" id="ADJ54299.1"/>
    </source>
</evidence>
<reference evidence="1" key="1">
    <citation type="journal article" date="2010" name="Environ. Microbiol.">
        <title>Metagenomic analyses of novel viruses and plasmids from a cultured environmental sample of hyperthermophilic neutrophiles.</title>
        <authorList>
            <person name="Garrett R.A."/>
            <person name="Prangishvili D."/>
            <person name="Shah S.A."/>
            <person name="Reuter M."/>
            <person name="Stetter K.O."/>
            <person name="Peng X."/>
        </authorList>
    </citation>
    <scope>NUCLEOTIDE SEQUENCE</scope>
    <source>
        <plasmid evidence="1">hyperthermophilic archaeal plasmid 1</plasmid>
    </source>
</reference>
<dbReference type="AlphaFoldDB" id="D9CGE5"/>
<organism evidence="1">
    <name type="scientific">archaeon enrichment culture clone 1(2010)</name>
    <dbReference type="NCBI Taxonomy" id="795325"/>
    <lineage>
        <taxon>Archaea</taxon>
        <taxon>environmental samples</taxon>
    </lineage>
</organism>
<dbReference type="EMBL" id="GU722198">
    <property type="protein sequence ID" value="ADJ54299.1"/>
    <property type="molecule type" value="Genomic_DNA"/>
</dbReference>
<gene>
    <name evidence="1" type="ORF">pHA1_gp21</name>
</gene>
<accession>D9CGE5</accession>
<name>D9CGE5_9ARCH</name>
<sequence>MFSRADSHHLYMFRTRIPHHEVILKWDQPHHYVFRAVASSHWDSDSVPAKMLFHFRLLTLNAKFISNPYNYIHV</sequence>
<proteinExistence type="predicted"/>
<protein>
    <submittedName>
        <fullName evidence="1">Uncharacterized protein</fullName>
    </submittedName>
</protein>